<dbReference type="PANTHER" id="PTHR11022">
    <property type="entry name" value="PEPTIDOGLYCAN RECOGNITION PROTEIN"/>
    <property type="match status" value="1"/>
</dbReference>
<dbReference type="SUPFAM" id="SSF55846">
    <property type="entry name" value="N-acetylmuramoyl-L-alanine amidase-like"/>
    <property type="match status" value="1"/>
</dbReference>
<evidence type="ECO:0008006" key="7">
    <source>
        <dbReference type="Google" id="ProtNLM"/>
    </source>
</evidence>
<dbReference type="GO" id="GO:0009253">
    <property type="term" value="P:peptidoglycan catabolic process"/>
    <property type="evidence" value="ECO:0007669"/>
    <property type="project" value="InterPro"/>
</dbReference>
<dbReference type="InterPro" id="IPR002502">
    <property type="entry name" value="Amidase_domain"/>
</dbReference>
<evidence type="ECO:0000259" key="4">
    <source>
        <dbReference type="SMART" id="SM00701"/>
    </source>
</evidence>
<comment type="similarity">
    <text evidence="1">Belongs to the N-acetylmuramoyl-L-alanine amidase 2 family.</text>
</comment>
<evidence type="ECO:0000256" key="1">
    <source>
        <dbReference type="ARBA" id="ARBA00007553"/>
    </source>
</evidence>
<reference evidence="5" key="1">
    <citation type="submission" date="2021-01" db="EMBL/GenBank/DDBJ databases">
        <authorList>
            <person name="Zahm M."/>
            <person name="Roques C."/>
            <person name="Cabau C."/>
            <person name="Klopp C."/>
            <person name="Donnadieu C."/>
            <person name="Jouanno E."/>
            <person name="Lampietro C."/>
            <person name="Louis A."/>
            <person name="Herpin A."/>
            <person name="Echchiki A."/>
            <person name="Berthelot C."/>
            <person name="Parey E."/>
            <person name="Roest-Crollius H."/>
            <person name="Braasch I."/>
            <person name="Postlethwait J."/>
            <person name="Bobe J."/>
            <person name="Montfort J."/>
            <person name="Bouchez O."/>
            <person name="Begum T."/>
            <person name="Mejri S."/>
            <person name="Adams A."/>
            <person name="Chen W.-J."/>
            <person name="Guiguen Y."/>
        </authorList>
    </citation>
    <scope>NUCLEOTIDE SEQUENCE</scope>
    <source>
        <tissue evidence="5">Blood</tissue>
    </source>
</reference>
<keyword evidence="6" id="KW-1185">Reference proteome</keyword>
<dbReference type="AlphaFoldDB" id="A0A8T3DAF1"/>
<evidence type="ECO:0000313" key="6">
    <source>
        <dbReference type="Proteomes" id="UP000829720"/>
    </source>
</evidence>
<dbReference type="InterPro" id="IPR036505">
    <property type="entry name" value="Amidase/PGRP_sf"/>
</dbReference>
<feature type="domain" description="N-acetylmuramoyl-L-alanine amidase" evidence="3">
    <location>
        <begin position="38"/>
        <end position="174"/>
    </location>
</feature>
<proteinExistence type="inferred from homology"/>
<gene>
    <name evidence="5" type="ORF">AGOR_G00126900</name>
</gene>
<keyword evidence="2" id="KW-0391">Immunity</keyword>
<dbReference type="GO" id="GO:0002376">
    <property type="term" value="P:immune system process"/>
    <property type="evidence" value="ECO:0007669"/>
    <property type="project" value="UniProtKB-KW"/>
</dbReference>
<accession>A0A8T3DAF1</accession>
<dbReference type="EMBL" id="JAERUA010000011">
    <property type="protein sequence ID" value="KAI1893751.1"/>
    <property type="molecule type" value="Genomic_DNA"/>
</dbReference>
<dbReference type="GO" id="GO:0008270">
    <property type="term" value="F:zinc ion binding"/>
    <property type="evidence" value="ECO:0007669"/>
    <property type="project" value="InterPro"/>
</dbReference>
<dbReference type="Pfam" id="PF01510">
    <property type="entry name" value="Amidase_2"/>
    <property type="match status" value="1"/>
</dbReference>
<dbReference type="InterPro" id="IPR015510">
    <property type="entry name" value="PGRP"/>
</dbReference>
<dbReference type="OrthoDB" id="10001926at2759"/>
<evidence type="ECO:0000259" key="3">
    <source>
        <dbReference type="SMART" id="SM00644"/>
    </source>
</evidence>
<dbReference type="CDD" id="cd06583">
    <property type="entry name" value="PGRP"/>
    <property type="match status" value="1"/>
</dbReference>
<organism evidence="5 6">
    <name type="scientific">Albula goreensis</name>
    <dbReference type="NCBI Taxonomy" id="1534307"/>
    <lineage>
        <taxon>Eukaryota</taxon>
        <taxon>Metazoa</taxon>
        <taxon>Chordata</taxon>
        <taxon>Craniata</taxon>
        <taxon>Vertebrata</taxon>
        <taxon>Euteleostomi</taxon>
        <taxon>Actinopterygii</taxon>
        <taxon>Neopterygii</taxon>
        <taxon>Teleostei</taxon>
        <taxon>Albuliformes</taxon>
        <taxon>Albulidae</taxon>
        <taxon>Albula</taxon>
    </lineage>
</organism>
<dbReference type="SMART" id="SM00644">
    <property type="entry name" value="Ami_2"/>
    <property type="match status" value="1"/>
</dbReference>
<dbReference type="SMART" id="SM00701">
    <property type="entry name" value="PGRP"/>
    <property type="match status" value="1"/>
</dbReference>
<dbReference type="PANTHER" id="PTHR11022:SF12">
    <property type="entry name" value="PEPTIDOGLYCAN RECOGNITION PROTEIN 3"/>
    <property type="match status" value="1"/>
</dbReference>
<dbReference type="Gene3D" id="3.40.80.10">
    <property type="entry name" value="Peptidoglycan recognition protein-like"/>
    <property type="match status" value="1"/>
</dbReference>
<dbReference type="InterPro" id="IPR006619">
    <property type="entry name" value="PGRP_domain_met/bac"/>
</dbReference>
<name>A0A8T3DAF1_9TELE</name>
<evidence type="ECO:0000256" key="2">
    <source>
        <dbReference type="ARBA" id="ARBA00022859"/>
    </source>
</evidence>
<dbReference type="FunFam" id="3.40.80.10:FF:000001">
    <property type="entry name" value="Peptidoglycan recognition protein 1"/>
    <property type="match status" value="1"/>
</dbReference>
<comment type="caution">
    <text evidence="5">The sequence shown here is derived from an EMBL/GenBank/DDBJ whole genome shotgun (WGS) entry which is preliminary data.</text>
</comment>
<protein>
    <recommendedName>
        <fullName evidence="7">Peptidoglycan-recognition protein</fullName>
    </recommendedName>
</protein>
<sequence length="187" mass="20572">MDKVIPANASEESKAMVVANMDGIYYRMVSRHEWGAMAPLSQERLQGPARRAVIHHTALWHCRGPKDCQDQLTYIQNMHIQKRGFSDIGYNFLIGEDGTVYEGRGWGVVGAHVKGNNHDSIGIAFMGNFNNESLSAAALSSARQLLQSGVSLGHLLPTYVLQGHRDLASTECPGTILYEALKLLAQH</sequence>
<dbReference type="GO" id="GO:0008745">
    <property type="term" value="F:N-acetylmuramoyl-L-alanine amidase activity"/>
    <property type="evidence" value="ECO:0007669"/>
    <property type="project" value="InterPro"/>
</dbReference>
<feature type="domain" description="Peptidoglycan recognition protein family" evidence="4">
    <location>
        <begin position="26"/>
        <end position="168"/>
    </location>
</feature>
<dbReference type="Proteomes" id="UP000829720">
    <property type="component" value="Unassembled WGS sequence"/>
</dbReference>
<evidence type="ECO:0000313" key="5">
    <source>
        <dbReference type="EMBL" id="KAI1893751.1"/>
    </source>
</evidence>